<sequence>MDSILFEKQEASLCAQHALNMLLQGSYFSAVDLAEIAHEMDARESSVMEEDSVRSHNMDDSGFFSVQVISEALKVFNLELIPLNCPNAARYRRDPTLGRAYICNLNEHWFAVRRFGFQWFTLNSLLSTPRLISDTYLSLFFAQLANDGYSIFVVDGELPPCTADDVLSKCPVDPALASRSEPIREDQQQDPDLARAIALSLSKGGDVPVDEDEEMKRALETSRRLLDEHDHSLQQAIRESMKEAASQMNDEDEEMDRQLQRALQMSLEDSACDAGVGTSGLCAAARVREQPVVARQVDCITTTEQCEQNISSNSIEDGLSVTNDLNPAAPEDTPSLVGNPAEIRKQREQFLKRFEK</sequence>
<dbReference type="AlphaFoldDB" id="F1L8B2"/>
<evidence type="ECO:0000256" key="17">
    <source>
        <dbReference type="ARBA" id="ARBA00082365"/>
    </source>
</evidence>
<comment type="subunit">
    <text evidence="15">Forms a complex composed of deubiquitinating enzyme atx-3, adapter ubxn-5 and cdc-48.1. Forms a complex composed of deubiquitinating enzyme atx-3, E4 ubiquitin-protein ligase ufd-2 and cdc-48.1. Interacts (via RRDR motif) with cdc-48.1 (via N-terminus) and cdc-48.2 (via N-terminus); the interaction with cdc-48.1 is not required for atx-3 enzymatic activity. Interacts (via C-terminus) with ubxn-5. May interact with ned-8.</text>
</comment>
<keyword evidence="10" id="KW-0788">Thiol protease</keyword>
<evidence type="ECO:0000256" key="20">
    <source>
        <dbReference type="SAM" id="MobiDB-lite"/>
    </source>
</evidence>
<keyword evidence="13" id="KW-0539">Nucleus</keyword>
<evidence type="ECO:0000256" key="2">
    <source>
        <dbReference type="ARBA" id="ARBA00004496"/>
    </source>
</evidence>
<dbReference type="InterPro" id="IPR006155">
    <property type="entry name" value="Josephin"/>
</dbReference>
<dbReference type="PROSITE" id="PS50957">
    <property type="entry name" value="JOSEPHIN"/>
    <property type="match status" value="1"/>
</dbReference>
<dbReference type="Pfam" id="PF02099">
    <property type="entry name" value="Josephin"/>
    <property type="match status" value="1"/>
</dbReference>
<keyword evidence="7" id="KW-0677">Repeat</keyword>
<dbReference type="SMART" id="SM01246">
    <property type="entry name" value="Josephin"/>
    <property type="match status" value="1"/>
</dbReference>
<feature type="region of interest" description="Disordered" evidence="20">
    <location>
        <begin position="316"/>
        <end position="342"/>
    </location>
</feature>
<dbReference type="Gene3D" id="1.10.287.10">
    <property type="entry name" value="S15/NS1, RNA-binding"/>
    <property type="match status" value="1"/>
</dbReference>
<comment type="subcellular location">
    <subcellularLocation>
        <location evidence="2">Cytoplasm</location>
    </subcellularLocation>
    <subcellularLocation>
        <location evidence="3">Nucleus</location>
        <location evidence="3">Nucleolus</location>
    </subcellularLocation>
</comment>
<dbReference type="GO" id="GO:0004843">
    <property type="term" value="F:cysteine-type deubiquitinase activity"/>
    <property type="evidence" value="ECO:0007669"/>
    <property type="project" value="UniProtKB-EC"/>
</dbReference>
<evidence type="ECO:0000256" key="12">
    <source>
        <dbReference type="ARBA" id="ARBA00023163"/>
    </source>
</evidence>
<dbReference type="PRINTS" id="PR01233">
    <property type="entry name" value="JOSEPHIN"/>
</dbReference>
<evidence type="ECO:0000256" key="13">
    <source>
        <dbReference type="ARBA" id="ARBA00023242"/>
    </source>
</evidence>
<accession>F1L8B2</accession>
<feature type="active site" description="Proton acceptor" evidence="18">
    <location>
        <position position="108"/>
    </location>
</feature>
<dbReference type="GO" id="GO:0005730">
    <property type="term" value="C:nucleolus"/>
    <property type="evidence" value="ECO:0007669"/>
    <property type="project" value="UniProtKB-SubCell"/>
</dbReference>
<reference evidence="22" key="1">
    <citation type="journal article" date="2011" name="Genome Res.">
        <title>Deep small RNA sequencing from the nematode Ascaris reveals conservation, functional diversification, and novel developmental profiles.</title>
        <authorList>
            <person name="Wang J."/>
            <person name="Czech B."/>
            <person name="Crunk A."/>
            <person name="Wallace A."/>
            <person name="Mitreva M."/>
            <person name="Hannon G.J."/>
            <person name="Davis R.E."/>
        </authorList>
    </citation>
    <scope>NUCLEOTIDE SEQUENCE</scope>
</reference>
<keyword evidence="8" id="KW-0833">Ubl conjugation pathway</keyword>
<keyword evidence="12" id="KW-0804">Transcription</keyword>
<evidence type="ECO:0000256" key="8">
    <source>
        <dbReference type="ARBA" id="ARBA00022786"/>
    </source>
</evidence>
<evidence type="ECO:0000256" key="9">
    <source>
        <dbReference type="ARBA" id="ARBA00022801"/>
    </source>
</evidence>
<dbReference type="EC" id="3.4.19.12" evidence="4"/>
<evidence type="ECO:0000259" key="21">
    <source>
        <dbReference type="PROSITE" id="PS50957"/>
    </source>
</evidence>
<name>F1L8B2_ASCSU</name>
<feature type="active site" description="Nucleophile" evidence="18">
    <location>
        <position position="14"/>
    </location>
</feature>
<evidence type="ECO:0000256" key="15">
    <source>
        <dbReference type="ARBA" id="ARBA00063584"/>
    </source>
</evidence>
<dbReference type="EMBL" id="JI173670">
    <property type="protein sequence ID" value="ADY46366.1"/>
    <property type="molecule type" value="mRNA"/>
</dbReference>
<comment type="function">
    <text evidence="14">Acts as a chain editing deubiquitinating enzyme that binds and cleaves 'Lys-48'-linked polyubiquitin chains, with a preference for chains containing four or more ubiquitin molecules thereby modulating protein degradation by the ubiquitin-proteasome pathway. Probably by regulating the IGF-1-insulin-like pathway, regulates lifespan. Regulates germline DNA double-strand-break repair and apoptosis in response to DNA damage by recruiting E4 ubiquitin-protein ligase ufd-2 to DNA repair foci. Interacts with key regulators of transcription and represses transcription. Acts as a histone-binding protein that regulates transcription.</text>
</comment>
<evidence type="ECO:0000256" key="6">
    <source>
        <dbReference type="ARBA" id="ARBA00022670"/>
    </source>
</evidence>
<protein>
    <recommendedName>
        <fullName evidence="16">Ataxin-3 homolog</fullName>
        <ecNumber evidence="4">3.4.19.12</ecNumber>
    </recommendedName>
    <alternativeName>
        <fullName evidence="17">Machado-Joseph disease-like protein</fullName>
    </alternativeName>
</protein>
<dbReference type="SMART" id="SM00726">
    <property type="entry name" value="UIM"/>
    <property type="match status" value="3"/>
</dbReference>
<dbReference type="PANTHER" id="PTHR14159:SF0">
    <property type="entry name" value="ATAXIN-3-RELATED"/>
    <property type="match status" value="1"/>
</dbReference>
<dbReference type="GO" id="GO:0006508">
    <property type="term" value="P:proteolysis"/>
    <property type="evidence" value="ECO:0007669"/>
    <property type="project" value="UniProtKB-KW"/>
</dbReference>
<feature type="active site" evidence="19">
    <location>
        <position position="14"/>
    </location>
</feature>
<feature type="domain" description="Josephin" evidence="21">
    <location>
        <begin position="1"/>
        <end position="169"/>
    </location>
</feature>
<evidence type="ECO:0000256" key="10">
    <source>
        <dbReference type="ARBA" id="ARBA00022807"/>
    </source>
</evidence>
<dbReference type="InterPro" id="IPR003903">
    <property type="entry name" value="UIM_dom"/>
</dbReference>
<evidence type="ECO:0000256" key="16">
    <source>
        <dbReference type="ARBA" id="ARBA00069055"/>
    </source>
</evidence>
<keyword evidence="9 19" id="KW-0378">Hydrolase</keyword>
<dbReference type="Gene3D" id="3.90.70.40">
    <property type="match status" value="1"/>
</dbReference>
<evidence type="ECO:0000256" key="3">
    <source>
        <dbReference type="ARBA" id="ARBA00004604"/>
    </source>
</evidence>
<dbReference type="Pfam" id="PF02809">
    <property type="entry name" value="UIM"/>
    <property type="match status" value="4"/>
</dbReference>
<dbReference type="FunFam" id="1.10.287.10:FF:000018">
    <property type="entry name" value="Ataxin-3 homolog"/>
    <property type="match status" value="1"/>
</dbReference>
<dbReference type="PANTHER" id="PTHR14159">
    <property type="entry name" value="ATAXIN-3-RELATED"/>
    <property type="match status" value="1"/>
</dbReference>
<evidence type="ECO:0000256" key="14">
    <source>
        <dbReference type="ARBA" id="ARBA00060106"/>
    </source>
</evidence>
<evidence type="ECO:0000256" key="7">
    <source>
        <dbReference type="ARBA" id="ARBA00022737"/>
    </source>
</evidence>
<evidence type="ECO:0000256" key="5">
    <source>
        <dbReference type="ARBA" id="ARBA00022490"/>
    </source>
</evidence>
<proteinExistence type="evidence at transcript level"/>
<comment type="catalytic activity">
    <reaction evidence="1">
        <text>Thiol-dependent hydrolysis of ester, thioester, amide, peptide and isopeptide bonds formed by the C-terminal Gly of ubiquitin (a 76-residue protein attached to proteins as an intracellular targeting signal).</text>
        <dbReference type="EC" id="3.4.19.12"/>
    </reaction>
</comment>
<evidence type="ECO:0000256" key="18">
    <source>
        <dbReference type="PIRSR" id="PIRSR633865-1"/>
    </source>
</evidence>
<organism evidence="22">
    <name type="scientific">Ascaris suum</name>
    <name type="common">Pig roundworm</name>
    <name type="synonym">Ascaris lumbricoides</name>
    <dbReference type="NCBI Taxonomy" id="6253"/>
    <lineage>
        <taxon>Eukaryota</taxon>
        <taxon>Metazoa</taxon>
        <taxon>Ecdysozoa</taxon>
        <taxon>Nematoda</taxon>
        <taxon>Chromadorea</taxon>
        <taxon>Rhabditida</taxon>
        <taxon>Spirurina</taxon>
        <taxon>Ascaridomorpha</taxon>
        <taxon>Ascaridoidea</taxon>
        <taxon>Ascarididae</taxon>
        <taxon>Ascaris</taxon>
    </lineage>
</organism>
<keyword evidence="11" id="KW-0805">Transcription regulation</keyword>
<evidence type="ECO:0000256" key="1">
    <source>
        <dbReference type="ARBA" id="ARBA00000707"/>
    </source>
</evidence>
<keyword evidence="5" id="KW-0963">Cytoplasm</keyword>
<dbReference type="GO" id="GO:0016579">
    <property type="term" value="P:protein deubiquitination"/>
    <property type="evidence" value="ECO:0007669"/>
    <property type="project" value="InterPro"/>
</dbReference>
<dbReference type="GO" id="GO:0005737">
    <property type="term" value="C:cytoplasm"/>
    <property type="evidence" value="ECO:0007669"/>
    <property type="project" value="UniProtKB-SubCell"/>
</dbReference>
<feature type="compositionally biased region" description="Polar residues" evidence="20">
    <location>
        <begin position="316"/>
        <end position="325"/>
    </location>
</feature>
<dbReference type="InterPro" id="IPR033865">
    <property type="entry name" value="Ataxin-3"/>
</dbReference>
<evidence type="ECO:0000256" key="11">
    <source>
        <dbReference type="ARBA" id="ARBA00023015"/>
    </source>
</evidence>
<feature type="active site" evidence="19">
    <location>
        <position position="108"/>
    </location>
</feature>
<keyword evidence="6" id="KW-0645">Protease</keyword>
<evidence type="ECO:0000313" key="22">
    <source>
        <dbReference type="EMBL" id="ADY46366.1"/>
    </source>
</evidence>
<feature type="active site" evidence="18 19">
    <location>
        <position position="123"/>
    </location>
</feature>
<evidence type="ECO:0000256" key="19">
    <source>
        <dbReference type="PROSITE-ProRule" id="PRU00331"/>
    </source>
</evidence>
<evidence type="ECO:0000256" key="4">
    <source>
        <dbReference type="ARBA" id="ARBA00012759"/>
    </source>
</evidence>